<reference evidence="2 3" key="1">
    <citation type="journal article" date="2008" name="Int. J. Syst. Evol. Microbiol.">
        <title>Luteimonas marina sp. nov., isolated from seawater.</title>
        <authorList>
            <person name="Baik K.S."/>
            <person name="Park S.C."/>
            <person name="Kim M.S."/>
            <person name="Kim E.M."/>
            <person name="Park C."/>
            <person name="Chun J."/>
            <person name="Seong C.N."/>
        </authorList>
    </citation>
    <scope>NUCLEOTIDE SEQUENCE [LARGE SCALE GENOMIC DNA]</scope>
    <source>
        <strain evidence="2 3">FR1330</strain>
    </source>
</reference>
<keyword evidence="1" id="KW-0732">Signal</keyword>
<evidence type="ECO:0000313" key="3">
    <source>
        <dbReference type="Proteomes" id="UP000319980"/>
    </source>
</evidence>
<dbReference type="AlphaFoldDB" id="A0A5C5U0S9"/>
<comment type="caution">
    <text evidence="2">The sequence shown here is derived from an EMBL/GenBank/DDBJ whole genome shotgun (WGS) entry which is preliminary data.</text>
</comment>
<sequence>MPGRILTLLLLALAACPAQARTASAGIARIQAAGVELREVKVQLRWPAGAEQGELHVAAARIDADVAGYRFRNVDWRCPVSRRPQGAWQCEGPLRADGAPSMRLALDLSAATTDALLSSGDARASLHRNAAAPDATELELTRVPIAWAQALLARAWEAGRITGGRASGPVVVETPAGRPLRADVRLAIDALSLESTDGAVAIGDLDAQVHIDFRQPARAGALAAIDGSLRGGELLYGNTYVALGGAPVWLRVDAMQRAGGGWDVPRLAWDDGDVLSIEGAGALAGDGSVQALDVIARSRDAAQLPDRYLSGWLGLAGLSGLGLDGAFEVAARIDRGNLSAVDARIDALTITDPRQRFHIDRLAGTLRHATGAAVDSELRWQGGALYELAFGPVRLPMRSEAGSLRLREVAELSMLGGTVRLDGFSLRPPDAEGGLRIGFGLELDALDVGALAQALGWPAFRGTLSGRIPSARYADERLDFDGGLSMQVFDGRVDVGALSMERPFGVAPTLSADLALHDLDLLGFTEVFDFGSITGRLHGRVDGLRLVDWTATAFDAEFHTQPRPGVRQRISQRAVQDISSVGDASFVTSLQGRLIGLFDDFGYRRIGIACRLENEVCRMSGLHSAGAGFTIVEGAGVPKLQVVGFNRDVDWPTLLERLAAVAAGDIAPVVD</sequence>
<dbReference type="RefSeq" id="WP_146387539.1">
    <property type="nucleotide sequence ID" value="NZ_VOHK01000004.1"/>
</dbReference>
<gene>
    <name evidence="2" type="ORF">FQY83_09920</name>
</gene>
<organism evidence="2 3">
    <name type="scientific">Luteimonas marina</name>
    <dbReference type="NCBI Taxonomy" id="488485"/>
    <lineage>
        <taxon>Bacteria</taxon>
        <taxon>Pseudomonadati</taxon>
        <taxon>Pseudomonadota</taxon>
        <taxon>Gammaproteobacteria</taxon>
        <taxon>Lysobacterales</taxon>
        <taxon>Lysobacteraceae</taxon>
        <taxon>Luteimonas</taxon>
    </lineage>
</organism>
<protein>
    <recommendedName>
        <fullName evidence="4">Dicarboxylate transport domain-containing protein</fullName>
    </recommendedName>
</protein>
<evidence type="ECO:0000256" key="1">
    <source>
        <dbReference type="SAM" id="SignalP"/>
    </source>
</evidence>
<dbReference type="EMBL" id="VOHK01000004">
    <property type="protein sequence ID" value="TWT20063.1"/>
    <property type="molecule type" value="Genomic_DNA"/>
</dbReference>
<name>A0A5C5U0S9_9GAMM</name>
<proteinExistence type="predicted"/>
<dbReference type="Proteomes" id="UP000319980">
    <property type="component" value="Unassembled WGS sequence"/>
</dbReference>
<evidence type="ECO:0008006" key="4">
    <source>
        <dbReference type="Google" id="ProtNLM"/>
    </source>
</evidence>
<feature type="chain" id="PRO_5023009254" description="Dicarboxylate transport domain-containing protein" evidence="1">
    <location>
        <begin position="21"/>
        <end position="671"/>
    </location>
</feature>
<keyword evidence="3" id="KW-1185">Reference proteome</keyword>
<dbReference type="PROSITE" id="PS51257">
    <property type="entry name" value="PROKAR_LIPOPROTEIN"/>
    <property type="match status" value="1"/>
</dbReference>
<feature type="signal peptide" evidence="1">
    <location>
        <begin position="1"/>
        <end position="20"/>
    </location>
</feature>
<evidence type="ECO:0000313" key="2">
    <source>
        <dbReference type="EMBL" id="TWT20063.1"/>
    </source>
</evidence>
<dbReference type="OrthoDB" id="6191549at2"/>
<accession>A0A5C5U0S9</accession>